<protein>
    <recommendedName>
        <fullName evidence="2">RAD51 interacting motif domain-containing protein</fullName>
    </recommendedName>
</protein>
<gene>
    <name evidence="3" type="ORF">V1264_002898</name>
</gene>
<feature type="compositionally biased region" description="Low complexity" evidence="1">
    <location>
        <begin position="251"/>
        <end position="285"/>
    </location>
</feature>
<dbReference type="AlphaFoldDB" id="A0AAN9B3V4"/>
<name>A0AAN9B3V4_9CAEN</name>
<comment type="caution">
    <text evidence="3">The sequence shown here is derived from an EMBL/GenBank/DDBJ whole genome shotgun (WGS) entry which is preliminary data.</text>
</comment>
<evidence type="ECO:0000313" key="4">
    <source>
        <dbReference type="Proteomes" id="UP001374579"/>
    </source>
</evidence>
<dbReference type="PANTHER" id="PTHR15361:SF5">
    <property type="entry name" value="C3H1-TYPE DOMAIN-CONTAINING PROTEIN"/>
    <property type="match status" value="1"/>
</dbReference>
<proteinExistence type="predicted"/>
<feature type="compositionally biased region" description="Basic and acidic residues" evidence="1">
    <location>
        <begin position="42"/>
        <end position="80"/>
    </location>
</feature>
<dbReference type="Pfam" id="PF15696">
    <property type="entry name" value="RAD51_interact"/>
    <property type="match status" value="1"/>
</dbReference>
<dbReference type="GO" id="GO:0003690">
    <property type="term" value="F:double-stranded DNA binding"/>
    <property type="evidence" value="ECO:0007669"/>
    <property type="project" value="TreeGrafter"/>
</dbReference>
<evidence type="ECO:0000259" key="2">
    <source>
        <dbReference type="Pfam" id="PF15696"/>
    </source>
</evidence>
<dbReference type="InterPro" id="IPR052003">
    <property type="entry name" value="HR_DNA-Binding_Protein"/>
</dbReference>
<dbReference type="InterPro" id="IPR031419">
    <property type="entry name" value="RAD51_interact"/>
</dbReference>
<keyword evidence="4" id="KW-1185">Reference proteome</keyword>
<dbReference type="GO" id="GO:0003697">
    <property type="term" value="F:single-stranded DNA binding"/>
    <property type="evidence" value="ECO:0007669"/>
    <property type="project" value="TreeGrafter"/>
</dbReference>
<feature type="domain" description="RAD51 interacting motif" evidence="2">
    <location>
        <begin position="324"/>
        <end position="362"/>
    </location>
</feature>
<feature type="compositionally biased region" description="Basic and acidic residues" evidence="1">
    <location>
        <begin position="1"/>
        <end position="14"/>
    </location>
</feature>
<evidence type="ECO:0000313" key="3">
    <source>
        <dbReference type="EMBL" id="KAK7098648.1"/>
    </source>
</evidence>
<sequence length="365" mass="38521">MSERRSGRSRKQVDYSKFAADIDNDDDFADSTPPPSKKQRKAEKTEEKKDISKSSKASSDRPTTKKSRLPLDDKLYERDLQAALEMSVRDSPSQPELGAGDQDRVGSGQAVLHSTPLPGVDSALHRTDLESQTLMPSAIPLPPTAVPRSHALEHNDNIEFLGTVTCSDSDSPAKPCIAARKRKTCVINDDDDDESSHDFSDGAESSDGDSGSDFDDADSDFDDSKSKSKTKGKVKGVPTKKKPAATEKKSSAAPVSKSKAPKKPCSVPAPVMTRTPAAASTPASTVKSPVSPACVRMCAATTPSPAGSRASTPSYKAPAWTAPGHSESSSSSNTSASLKSPSSGLRLGLSRRASTKPLHPSLKVS</sequence>
<evidence type="ECO:0000256" key="1">
    <source>
        <dbReference type="SAM" id="MobiDB-lite"/>
    </source>
</evidence>
<accession>A0AAN9B3V4</accession>
<feature type="region of interest" description="Disordered" evidence="1">
    <location>
        <begin position="162"/>
        <end position="365"/>
    </location>
</feature>
<organism evidence="3 4">
    <name type="scientific">Littorina saxatilis</name>
    <dbReference type="NCBI Taxonomy" id="31220"/>
    <lineage>
        <taxon>Eukaryota</taxon>
        <taxon>Metazoa</taxon>
        <taxon>Spiralia</taxon>
        <taxon>Lophotrochozoa</taxon>
        <taxon>Mollusca</taxon>
        <taxon>Gastropoda</taxon>
        <taxon>Caenogastropoda</taxon>
        <taxon>Littorinimorpha</taxon>
        <taxon>Littorinoidea</taxon>
        <taxon>Littorinidae</taxon>
        <taxon>Littorina</taxon>
    </lineage>
</organism>
<feature type="compositionally biased region" description="Low complexity" evidence="1">
    <location>
        <begin position="326"/>
        <end position="352"/>
    </location>
</feature>
<feature type="compositionally biased region" description="Acidic residues" evidence="1">
    <location>
        <begin position="204"/>
        <end position="221"/>
    </location>
</feature>
<dbReference type="EMBL" id="JBAMIC010000012">
    <property type="protein sequence ID" value="KAK7098648.1"/>
    <property type="molecule type" value="Genomic_DNA"/>
</dbReference>
<feature type="compositionally biased region" description="Basic residues" evidence="1">
    <location>
        <begin position="227"/>
        <end position="243"/>
    </location>
</feature>
<dbReference type="GO" id="GO:0000724">
    <property type="term" value="P:double-strand break repair via homologous recombination"/>
    <property type="evidence" value="ECO:0007669"/>
    <property type="project" value="TreeGrafter"/>
</dbReference>
<dbReference type="GO" id="GO:0036297">
    <property type="term" value="P:interstrand cross-link repair"/>
    <property type="evidence" value="ECO:0007669"/>
    <property type="project" value="TreeGrafter"/>
</dbReference>
<dbReference type="PANTHER" id="PTHR15361">
    <property type="entry name" value="RAD51/NUKS-INTERACTING PROTEIN"/>
    <property type="match status" value="1"/>
</dbReference>
<dbReference type="Proteomes" id="UP001374579">
    <property type="component" value="Unassembled WGS sequence"/>
</dbReference>
<feature type="compositionally biased region" description="Polar residues" evidence="1">
    <location>
        <begin position="301"/>
        <end position="314"/>
    </location>
</feature>
<reference evidence="3 4" key="1">
    <citation type="submission" date="2024-02" db="EMBL/GenBank/DDBJ databases">
        <title>Chromosome-scale genome assembly of the rough periwinkle Littorina saxatilis.</title>
        <authorList>
            <person name="De Jode A."/>
            <person name="Faria R."/>
            <person name="Formenti G."/>
            <person name="Sims Y."/>
            <person name="Smith T.P."/>
            <person name="Tracey A."/>
            <person name="Wood J.M.D."/>
            <person name="Zagrodzka Z.B."/>
            <person name="Johannesson K."/>
            <person name="Butlin R.K."/>
            <person name="Leder E.H."/>
        </authorList>
    </citation>
    <scope>NUCLEOTIDE SEQUENCE [LARGE SCALE GENOMIC DNA]</scope>
    <source>
        <strain evidence="3">Snail1</strain>
        <tissue evidence="3">Muscle</tissue>
    </source>
</reference>
<feature type="region of interest" description="Disordered" evidence="1">
    <location>
        <begin position="1"/>
        <end position="124"/>
    </location>
</feature>